<dbReference type="PANTHER" id="PTHR13025">
    <property type="entry name" value="EF-HAND DOMAIN-CONTAINING PROTEIN D"/>
    <property type="match status" value="1"/>
</dbReference>
<protein>
    <recommendedName>
        <fullName evidence="4">EF-hand domain-containing protein</fullName>
    </recommendedName>
</protein>
<reference evidence="5 6" key="1">
    <citation type="journal article" date="2018" name="Sci. Rep.">
        <title>Comparative analysis of the Pocillopora damicornis genome highlights role of immune system in coral evolution.</title>
        <authorList>
            <person name="Cunning R."/>
            <person name="Bay R.A."/>
            <person name="Gillette P."/>
            <person name="Baker A.C."/>
            <person name="Traylor-Knowles N."/>
        </authorList>
    </citation>
    <scope>NUCLEOTIDE SEQUENCE [LARGE SCALE GENOMIC DNA]</scope>
    <source>
        <strain evidence="5">RSMAS</strain>
        <tissue evidence="5">Whole animal</tissue>
    </source>
</reference>
<keyword evidence="2" id="KW-0677">Repeat</keyword>
<dbReference type="AlphaFoldDB" id="A0A3M6UEP3"/>
<dbReference type="CDD" id="cd00051">
    <property type="entry name" value="EFh"/>
    <property type="match status" value="1"/>
</dbReference>
<dbReference type="Proteomes" id="UP000275408">
    <property type="component" value="Unassembled WGS sequence"/>
</dbReference>
<dbReference type="SUPFAM" id="SSF47473">
    <property type="entry name" value="EF-hand"/>
    <property type="match status" value="1"/>
</dbReference>
<evidence type="ECO:0000256" key="1">
    <source>
        <dbReference type="ARBA" id="ARBA00022723"/>
    </source>
</evidence>
<dbReference type="PRINTS" id="PR00450">
    <property type="entry name" value="RECOVERIN"/>
</dbReference>
<dbReference type="SMART" id="SM00054">
    <property type="entry name" value="EFh"/>
    <property type="match status" value="2"/>
</dbReference>
<feature type="domain" description="EF-hand" evidence="4">
    <location>
        <begin position="89"/>
        <end position="124"/>
    </location>
</feature>
<dbReference type="OrthoDB" id="343296at2759"/>
<feature type="domain" description="EF-hand" evidence="4">
    <location>
        <begin position="125"/>
        <end position="160"/>
    </location>
</feature>
<evidence type="ECO:0000256" key="2">
    <source>
        <dbReference type="ARBA" id="ARBA00022737"/>
    </source>
</evidence>
<dbReference type="InterPro" id="IPR011992">
    <property type="entry name" value="EF-hand-dom_pair"/>
</dbReference>
<dbReference type="OMA" id="RFPGWNE"/>
<organism evidence="5 6">
    <name type="scientific">Pocillopora damicornis</name>
    <name type="common">Cauliflower coral</name>
    <name type="synonym">Millepora damicornis</name>
    <dbReference type="NCBI Taxonomy" id="46731"/>
    <lineage>
        <taxon>Eukaryota</taxon>
        <taxon>Metazoa</taxon>
        <taxon>Cnidaria</taxon>
        <taxon>Anthozoa</taxon>
        <taxon>Hexacorallia</taxon>
        <taxon>Scleractinia</taxon>
        <taxon>Astrocoeniina</taxon>
        <taxon>Pocilloporidae</taxon>
        <taxon>Pocillopora</taxon>
    </lineage>
</organism>
<keyword evidence="6" id="KW-1185">Reference proteome</keyword>
<sequence length="201" mass="23370">MSMGCAPSYPITRSPVVYEPITYFNRTGTRKSHGENELKNTEFQSIQEQYWGKLLMERRLSAMNRKKFQEMGEKDFRSLIEEFPEFKESDISDLRLQFQTFDLNQDGIIDFRELTQVLDDLGDKSEPAVREQYFSDIDKDGSGAIDFEEFLTLIYQLRKTNADFLRSSELGQIGSLCKRGTDNIQRVRKLSVAKQMLTGLF</sequence>
<proteinExistence type="predicted"/>
<accession>A0A3M6UEP3</accession>
<dbReference type="Pfam" id="PF13499">
    <property type="entry name" value="EF-hand_7"/>
    <property type="match status" value="1"/>
</dbReference>
<keyword evidence="1" id="KW-0479">Metal-binding</keyword>
<evidence type="ECO:0000313" key="5">
    <source>
        <dbReference type="EMBL" id="RMX52039.1"/>
    </source>
</evidence>
<dbReference type="GO" id="GO:0005509">
    <property type="term" value="F:calcium ion binding"/>
    <property type="evidence" value="ECO:0007669"/>
    <property type="project" value="InterPro"/>
</dbReference>
<keyword evidence="3" id="KW-0106">Calcium</keyword>
<evidence type="ECO:0000259" key="4">
    <source>
        <dbReference type="PROSITE" id="PS50222"/>
    </source>
</evidence>
<name>A0A3M6UEP3_POCDA</name>
<evidence type="ECO:0000256" key="3">
    <source>
        <dbReference type="ARBA" id="ARBA00022837"/>
    </source>
</evidence>
<dbReference type="PANTHER" id="PTHR13025:SF6">
    <property type="entry name" value="EF-HAND DOMAIN-CONTAINING PROTEIN-RELATED"/>
    <property type="match status" value="1"/>
</dbReference>
<dbReference type="EMBL" id="RCHS01001704">
    <property type="protein sequence ID" value="RMX52039.1"/>
    <property type="molecule type" value="Genomic_DNA"/>
</dbReference>
<dbReference type="PROSITE" id="PS50222">
    <property type="entry name" value="EF_HAND_2"/>
    <property type="match status" value="2"/>
</dbReference>
<dbReference type="PROSITE" id="PS00018">
    <property type="entry name" value="EF_HAND_1"/>
    <property type="match status" value="2"/>
</dbReference>
<evidence type="ECO:0000313" key="6">
    <source>
        <dbReference type="Proteomes" id="UP000275408"/>
    </source>
</evidence>
<gene>
    <name evidence="5" type="ORF">pdam_00003700</name>
</gene>
<dbReference type="InterPro" id="IPR018247">
    <property type="entry name" value="EF_Hand_1_Ca_BS"/>
</dbReference>
<dbReference type="InterPro" id="IPR040365">
    <property type="entry name" value="EFHD1/2"/>
</dbReference>
<dbReference type="InterPro" id="IPR002048">
    <property type="entry name" value="EF_hand_dom"/>
</dbReference>
<dbReference type="Gene3D" id="1.10.238.10">
    <property type="entry name" value="EF-hand"/>
    <property type="match status" value="1"/>
</dbReference>
<comment type="caution">
    <text evidence="5">The sequence shown here is derived from an EMBL/GenBank/DDBJ whole genome shotgun (WGS) entry which is preliminary data.</text>
</comment>